<protein>
    <submittedName>
        <fullName evidence="2">Uncharacterized protein</fullName>
    </submittedName>
</protein>
<dbReference type="AlphaFoldDB" id="A0A0C9XMN1"/>
<name>A0A0C9XMN1_9AGAR</name>
<reference evidence="3" key="2">
    <citation type="submission" date="2015-01" db="EMBL/GenBank/DDBJ databases">
        <title>Evolutionary Origins and Diversification of the Mycorrhizal Mutualists.</title>
        <authorList>
            <consortium name="DOE Joint Genome Institute"/>
            <consortium name="Mycorrhizal Genomics Consortium"/>
            <person name="Kohler A."/>
            <person name="Kuo A."/>
            <person name="Nagy L.G."/>
            <person name="Floudas D."/>
            <person name="Copeland A."/>
            <person name="Barry K.W."/>
            <person name="Cichocki N."/>
            <person name="Veneault-Fourrey C."/>
            <person name="LaButti K."/>
            <person name="Lindquist E.A."/>
            <person name="Lipzen A."/>
            <person name="Lundell T."/>
            <person name="Morin E."/>
            <person name="Murat C."/>
            <person name="Riley R."/>
            <person name="Ohm R."/>
            <person name="Sun H."/>
            <person name="Tunlid A."/>
            <person name="Henrissat B."/>
            <person name="Grigoriev I.V."/>
            <person name="Hibbett D.S."/>
            <person name="Martin F."/>
        </authorList>
    </citation>
    <scope>NUCLEOTIDE SEQUENCE [LARGE SCALE GENOMIC DNA]</scope>
    <source>
        <strain evidence="3">LaAM-08-1</strain>
    </source>
</reference>
<sequence>MHTTIEKPTTLNSHAFLWTSIMYVTTLLFSNGQKSSNLLPTRYAVTSQPPTHITDASPWKGPTFLHWPAVHYWNLKTNHCAGPELVTFVALD</sequence>
<dbReference type="Proteomes" id="UP000054477">
    <property type="component" value="Unassembled WGS sequence"/>
</dbReference>
<keyword evidence="3" id="KW-1185">Reference proteome</keyword>
<dbReference type="HOGENOM" id="CLU_2413575_0_0_1"/>
<accession>A0A0C9XMN1</accession>
<feature type="transmembrane region" description="Helical" evidence="1">
    <location>
        <begin position="15"/>
        <end position="32"/>
    </location>
</feature>
<evidence type="ECO:0000256" key="1">
    <source>
        <dbReference type="SAM" id="Phobius"/>
    </source>
</evidence>
<keyword evidence="1" id="KW-1133">Transmembrane helix</keyword>
<evidence type="ECO:0000313" key="2">
    <source>
        <dbReference type="EMBL" id="KIJ97327.1"/>
    </source>
</evidence>
<keyword evidence="1" id="KW-0472">Membrane</keyword>
<dbReference type="EMBL" id="KN838696">
    <property type="protein sequence ID" value="KIJ97327.1"/>
    <property type="molecule type" value="Genomic_DNA"/>
</dbReference>
<proteinExistence type="predicted"/>
<organism evidence="2 3">
    <name type="scientific">Laccaria amethystina LaAM-08-1</name>
    <dbReference type="NCBI Taxonomy" id="1095629"/>
    <lineage>
        <taxon>Eukaryota</taxon>
        <taxon>Fungi</taxon>
        <taxon>Dikarya</taxon>
        <taxon>Basidiomycota</taxon>
        <taxon>Agaricomycotina</taxon>
        <taxon>Agaricomycetes</taxon>
        <taxon>Agaricomycetidae</taxon>
        <taxon>Agaricales</taxon>
        <taxon>Agaricineae</taxon>
        <taxon>Hydnangiaceae</taxon>
        <taxon>Laccaria</taxon>
    </lineage>
</organism>
<keyword evidence="1" id="KW-0812">Transmembrane</keyword>
<evidence type="ECO:0000313" key="3">
    <source>
        <dbReference type="Proteomes" id="UP000054477"/>
    </source>
</evidence>
<gene>
    <name evidence="2" type="ORF">K443DRAFT_254266</name>
</gene>
<reference evidence="2 3" key="1">
    <citation type="submission" date="2014-04" db="EMBL/GenBank/DDBJ databases">
        <authorList>
            <consortium name="DOE Joint Genome Institute"/>
            <person name="Kuo A."/>
            <person name="Kohler A."/>
            <person name="Nagy L.G."/>
            <person name="Floudas D."/>
            <person name="Copeland A."/>
            <person name="Barry K.W."/>
            <person name="Cichocki N."/>
            <person name="Veneault-Fourrey C."/>
            <person name="LaButti K."/>
            <person name="Lindquist E.A."/>
            <person name="Lipzen A."/>
            <person name="Lundell T."/>
            <person name="Morin E."/>
            <person name="Murat C."/>
            <person name="Sun H."/>
            <person name="Tunlid A."/>
            <person name="Henrissat B."/>
            <person name="Grigoriev I.V."/>
            <person name="Hibbett D.S."/>
            <person name="Martin F."/>
            <person name="Nordberg H.P."/>
            <person name="Cantor M.N."/>
            <person name="Hua S.X."/>
        </authorList>
    </citation>
    <scope>NUCLEOTIDE SEQUENCE [LARGE SCALE GENOMIC DNA]</scope>
    <source>
        <strain evidence="2 3">LaAM-08-1</strain>
    </source>
</reference>